<proteinExistence type="predicted"/>
<evidence type="ECO:0000313" key="1">
    <source>
        <dbReference type="EMBL" id="SHJ28624.1"/>
    </source>
</evidence>
<dbReference type="AlphaFoldDB" id="A0A1M6I2W7"/>
<organism evidence="1 2">
    <name type="scientific">Wenxinia saemankumensis</name>
    <dbReference type="NCBI Taxonomy" id="1447782"/>
    <lineage>
        <taxon>Bacteria</taxon>
        <taxon>Pseudomonadati</taxon>
        <taxon>Pseudomonadota</taxon>
        <taxon>Alphaproteobacteria</taxon>
        <taxon>Rhodobacterales</taxon>
        <taxon>Roseobacteraceae</taxon>
        <taxon>Wenxinia</taxon>
    </lineage>
</organism>
<protein>
    <recommendedName>
        <fullName evidence="3">Protease inhibitor Inh</fullName>
    </recommendedName>
</protein>
<reference evidence="1 2" key="1">
    <citation type="submission" date="2016-11" db="EMBL/GenBank/DDBJ databases">
        <authorList>
            <person name="Jaros S."/>
            <person name="Januszkiewicz K."/>
            <person name="Wedrychowicz H."/>
        </authorList>
    </citation>
    <scope>NUCLEOTIDE SEQUENCE [LARGE SCALE GENOMIC DNA]</scope>
    <source>
        <strain evidence="1 2">DSM 100565</strain>
    </source>
</reference>
<dbReference type="STRING" id="1447782.SAMN05444417_3485"/>
<name>A0A1M6I2W7_9RHOB</name>
<gene>
    <name evidence="1" type="ORF">SAMN05444417_3485</name>
</gene>
<evidence type="ECO:0000313" key="2">
    <source>
        <dbReference type="Proteomes" id="UP000184292"/>
    </source>
</evidence>
<accession>A0A1M6I2W7</accession>
<dbReference type="Proteomes" id="UP000184292">
    <property type="component" value="Unassembled WGS sequence"/>
</dbReference>
<evidence type="ECO:0008006" key="3">
    <source>
        <dbReference type="Google" id="ProtNLM"/>
    </source>
</evidence>
<keyword evidence="2" id="KW-1185">Reference proteome</keyword>
<sequence length="95" mass="10614">MIVPPEPVELEAGLPFMGSWDCDGMARMTFRPDGYDQGGVVLTYAQLEEIVPGRMWGIVMTDGYVVTVEADGSDWLTWHSPQSGDTFRCRRIEEG</sequence>
<dbReference type="EMBL" id="FQYO01000009">
    <property type="protein sequence ID" value="SHJ28624.1"/>
    <property type="molecule type" value="Genomic_DNA"/>
</dbReference>